<dbReference type="GO" id="GO:0005525">
    <property type="term" value="F:GTP binding"/>
    <property type="evidence" value="ECO:0007669"/>
    <property type="project" value="UniProtKB-KW"/>
</dbReference>
<keyword evidence="2" id="KW-0479">Metal-binding</keyword>
<protein>
    <submittedName>
        <fullName evidence="9">Coenzyme F420-0:L-glutamate ligase</fullName>
        <ecNumber evidence="9">6.3.2.31</ecNumber>
    </submittedName>
</protein>
<keyword evidence="7" id="KW-0464">Manganese</keyword>
<evidence type="ECO:0000256" key="2">
    <source>
        <dbReference type="ARBA" id="ARBA00022723"/>
    </source>
</evidence>
<keyword evidence="6" id="KW-0342">GTP-binding</keyword>
<evidence type="ECO:0000313" key="10">
    <source>
        <dbReference type="Proteomes" id="UP000823823"/>
    </source>
</evidence>
<dbReference type="GO" id="GO:0052618">
    <property type="term" value="F:coenzyme F420-0:L-glutamate ligase activity"/>
    <property type="evidence" value="ECO:0007669"/>
    <property type="project" value="UniProtKB-EC"/>
</dbReference>
<proteinExistence type="predicted"/>
<evidence type="ECO:0000256" key="6">
    <source>
        <dbReference type="ARBA" id="ARBA00023134"/>
    </source>
</evidence>
<evidence type="ECO:0000256" key="4">
    <source>
        <dbReference type="ARBA" id="ARBA00022842"/>
    </source>
</evidence>
<organism evidence="9 10">
    <name type="scientific">Candidatus Brachybacterium merdavium</name>
    <dbReference type="NCBI Taxonomy" id="2838513"/>
    <lineage>
        <taxon>Bacteria</taxon>
        <taxon>Bacillati</taxon>
        <taxon>Actinomycetota</taxon>
        <taxon>Actinomycetes</taxon>
        <taxon>Micrococcales</taxon>
        <taxon>Dermabacteraceae</taxon>
        <taxon>Brachybacterium</taxon>
    </lineage>
</organism>
<keyword evidence="3" id="KW-0547">Nucleotide-binding</keyword>
<gene>
    <name evidence="9" type="primary">cofE</name>
    <name evidence="9" type="ORF">H9786_04825</name>
</gene>
<dbReference type="NCBIfam" id="TIGR01916">
    <property type="entry name" value="F420_cofE"/>
    <property type="match status" value="1"/>
</dbReference>
<name>A0A9D2LCB2_9MICO</name>
<dbReference type="Pfam" id="PF01996">
    <property type="entry name" value="F420_ligase"/>
    <property type="match status" value="1"/>
</dbReference>
<dbReference type="Proteomes" id="UP000823823">
    <property type="component" value="Unassembled WGS sequence"/>
</dbReference>
<reference evidence="9" key="2">
    <citation type="submission" date="2021-04" db="EMBL/GenBank/DDBJ databases">
        <authorList>
            <person name="Gilroy R."/>
        </authorList>
    </citation>
    <scope>NUCLEOTIDE SEQUENCE</scope>
    <source>
        <strain evidence="9">ChiHjej13B12-24818</strain>
    </source>
</reference>
<dbReference type="GO" id="GO:0046872">
    <property type="term" value="F:metal ion binding"/>
    <property type="evidence" value="ECO:0007669"/>
    <property type="project" value="UniProtKB-KW"/>
</dbReference>
<dbReference type="EMBL" id="DWZH01000037">
    <property type="protein sequence ID" value="HJB09843.1"/>
    <property type="molecule type" value="Genomic_DNA"/>
</dbReference>
<evidence type="ECO:0000256" key="7">
    <source>
        <dbReference type="ARBA" id="ARBA00023211"/>
    </source>
</evidence>
<evidence type="ECO:0000313" key="9">
    <source>
        <dbReference type="EMBL" id="HJB09843.1"/>
    </source>
</evidence>
<evidence type="ECO:0000256" key="3">
    <source>
        <dbReference type="ARBA" id="ARBA00022741"/>
    </source>
</evidence>
<accession>A0A9D2LCB2</accession>
<dbReference type="PANTHER" id="PTHR47917">
    <property type="match status" value="1"/>
</dbReference>
<dbReference type="Gene3D" id="3.30.1330.100">
    <property type="entry name" value="CofE-like"/>
    <property type="match status" value="2"/>
</dbReference>
<dbReference type="AlphaFoldDB" id="A0A9D2LCB2"/>
<dbReference type="SUPFAM" id="SSF144010">
    <property type="entry name" value="CofE-like"/>
    <property type="match status" value="1"/>
</dbReference>
<evidence type="ECO:0000259" key="8">
    <source>
        <dbReference type="Pfam" id="PF01996"/>
    </source>
</evidence>
<feature type="domain" description="Coenzyme F420:L-glutamate ligase-like" evidence="8">
    <location>
        <begin position="12"/>
        <end position="208"/>
    </location>
</feature>
<evidence type="ECO:0000256" key="5">
    <source>
        <dbReference type="ARBA" id="ARBA00022958"/>
    </source>
</evidence>
<sequence length="348" mass="35822">MTRVEIIPVGGVPEVRGGDDLASLLATALEPFGVRDGDVLCISTKVVSKALGLVVAPDQREAAITASTARTVARRRHTRVVTSVVQIPSGPVMAAAGVDSSNAPEGPLLLPEDPDACAAELHRELTAALGVRLGVVLTDTSSRVWRVGVGDIALGAAGVASLEDLRGGTDRSGRPLTVTVRNLADELAAAADLVKGKADGVPLALVRGVAGAVASGDESVPARELSRTGSDDWFRRPSLESVWTALGLSAEQEPIARMSPEEDRVRIARAVEVALLPRPGGGSPRATAAVAGAHRIVVTPAGDSWQDGLEAGALAERLRTALGAESIAAPLPAVQVQIQAPDQQEDRP</sequence>
<dbReference type="PANTHER" id="PTHR47917:SF1">
    <property type="entry name" value="COENZYME F420:L-GLUTAMATE LIGASE"/>
    <property type="match status" value="1"/>
</dbReference>
<keyword evidence="5" id="KW-0630">Potassium</keyword>
<reference evidence="9" key="1">
    <citation type="journal article" date="2021" name="PeerJ">
        <title>Extensive microbial diversity within the chicken gut microbiome revealed by metagenomics and culture.</title>
        <authorList>
            <person name="Gilroy R."/>
            <person name="Ravi A."/>
            <person name="Getino M."/>
            <person name="Pursley I."/>
            <person name="Horton D.L."/>
            <person name="Alikhan N.F."/>
            <person name="Baker D."/>
            <person name="Gharbi K."/>
            <person name="Hall N."/>
            <person name="Watson M."/>
            <person name="Adriaenssens E.M."/>
            <person name="Foster-Nyarko E."/>
            <person name="Jarju S."/>
            <person name="Secka A."/>
            <person name="Antonio M."/>
            <person name="Oren A."/>
            <person name="Chaudhuri R.R."/>
            <person name="La Ragione R."/>
            <person name="Hildebrand F."/>
            <person name="Pallen M.J."/>
        </authorList>
    </citation>
    <scope>NUCLEOTIDE SEQUENCE</scope>
    <source>
        <strain evidence="9">ChiHjej13B12-24818</strain>
    </source>
</reference>
<keyword evidence="4" id="KW-0460">Magnesium</keyword>
<evidence type="ECO:0000256" key="1">
    <source>
        <dbReference type="ARBA" id="ARBA00022598"/>
    </source>
</evidence>
<dbReference type="InterPro" id="IPR002847">
    <property type="entry name" value="F420-0_gamma-glut_ligase-dom"/>
</dbReference>
<keyword evidence="1 9" id="KW-0436">Ligase</keyword>
<dbReference type="EC" id="6.3.2.31" evidence="9"/>
<dbReference type="InterPro" id="IPR008225">
    <property type="entry name" value="F420-0_g-glutamyl_ligase"/>
</dbReference>
<comment type="caution">
    <text evidence="9">The sequence shown here is derived from an EMBL/GenBank/DDBJ whole genome shotgun (WGS) entry which is preliminary data.</text>
</comment>